<sequence>MSEASLTPEQKEVNKNYILANLDKYIIDASGNFFNVDPELLGGDNEDNIFCYIGREALTPEGIVEIQEKM</sequence>
<protein>
    <submittedName>
        <fullName evidence="1">25159_t:CDS:1</fullName>
    </submittedName>
</protein>
<gene>
    <name evidence="1" type="ORF">RPERSI_LOCUS21450</name>
</gene>
<keyword evidence="2" id="KW-1185">Reference proteome</keyword>
<comment type="caution">
    <text evidence="1">The sequence shown here is derived from an EMBL/GenBank/DDBJ whole genome shotgun (WGS) entry which is preliminary data.</text>
</comment>
<accession>A0ACA9RNV4</accession>
<name>A0ACA9RNV4_9GLOM</name>
<organism evidence="1 2">
    <name type="scientific">Racocetra persica</name>
    <dbReference type="NCBI Taxonomy" id="160502"/>
    <lineage>
        <taxon>Eukaryota</taxon>
        <taxon>Fungi</taxon>
        <taxon>Fungi incertae sedis</taxon>
        <taxon>Mucoromycota</taxon>
        <taxon>Glomeromycotina</taxon>
        <taxon>Glomeromycetes</taxon>
        <taxon>Diversisporales</taxon>
        <taxon>Gigasporaceae</taxon>
        <taxon>Racocetra</taxon>
    </lineage>
</organism>
<dbReference type="EMBL" id="CAJVQC010062834">
    <property type="protein sequence ID" value="CAG8803086.1"/>
    <property type="molecule type" value="Genomic_DNA"/>
</dbReference>
<evidence type="ECO:0000313" key="2">
    <source>
        <dbReference type="Proteomes" id="UP000789920"/>
    </source>
</evidence>
<reference evidence="1" key="1">
    <citation type="submission" date="2021-06" db="EMBL/GenBank/DDBJ databases">
        <authorList>
            <person name="Kallberg Y."/>
            <person name="Tangrot J."/>
            <person name="Rosling A."/>
        </authorList>
    </citation>
    <scope>NUCLEOTIDE SEQUENCE</scope>
    <source>
        <strain evidence="1">MA461A</strain>
    </source>
</reference>
<dbReference type="Proteomes" id="UP000789920">
    <property type="component" value="Unassembled WGS sequence"/>
</dbReference>
<proteinExistence type="predicted"/>
<feature type="non-terminal residue" evidence="1">
    <location>
        <position position="70"/>
    </location>
</feature>
<evidence type="ECO:0000313" key="1">
    <source>
        <dbReference type="EMBL" id="CAG8803086.1"/>
    </source>
</evidence>